<organism evidence="2 3">
    <name type="scientific">Decorospora gaudefroyi</name>
    <dbReference type="NCBI Taxonomy" id="184978"/>
    <lineage>
        <taxon>Eukaryota</taxon>
        <taxon>Fungi</taxon>
        <taxon>Dikarya</taxon>
        <taxon>Ascomycota</taxon>
        <taxon>Pezizomycotina</taxon>
        <taxon>Dothideomycetes</taxon>
        <taxon>Pleosporomycetidae</taxon>
        <taxon>Pleosporales</taxon>
        <taxon>Pleosporineae</taxon>
        <taxon>Pleosporaceae</taxon>
        <taxon>Decorospora</taxon>
    </lineage>
</organism>
<gene>
    <name evidence="2" type="ORF">BDW02DRAFT_648840</name>
</gene>
<protein>
    <submittedName>
        <fullName evidence="2">Uncharacterized protein</fullName>
    </submittedName>
</protein>
<evidence type="ECO:0000313" key="2">
    <source>
        <dbReference type="EMBL" id="KAF1832839.1"/>
    </source>
</evidence>
<accession>A0A6A5K859</accession>
<keyword evidence="1" id="KW-0472">Membrane</keyword>
<keyword evidence="1" id="KW-1133">Transmembrane helix</keyword>
<feature type="transmembrane region" description="Helical" evidence="1">
    <location>
        <begin position="138"/>
        <end position="157"/>
    </location>
</feature>
<evidence type="ECO:0000256" key="1">
    <source>
        <dbReference type="SAM" id="Phobius"/>
    </source>
</evidence>
<keyword evidence="3" id="KW-1185">Reference proteome</keyword>
<reference evidence="2" key="1">
    <citation type="submission" date="2020-01" db="EMBL/GenBank/DDBJ databases">
        <authorList>
            <consortium name="DOE Joint Genome Institute"/>
            <person name="Haridas S."/>
            <person name="Albert R."/>
            <person name="Binder M."/>
            <person name="Bloem J."/>
            <person name="Labutti K."/>
            <person name="Salamov A."/>
            <person name="Andreopoulos B."/>
            <person name="Baker S.E."/>
            <person name="Barry K."/>
            <person name="Bills G."/>
            <person name="Bluhm B.H."/>
            <person name="Cannon C."/>
            <person name="Castanera R."/>
            <person name="Culley D.E."/>
            <person name="Daum C."/>
            <person name="Ezra D."/>
            <person name="Gonzalez J.B."/>
            <person name="Henrissat B."/>
            <person name="Kuo A."/>
            <person name="Liang C."/>
            <person name="Lipzen A."/>
            <person name="Lutzoni F."/>
            <person name="Magnuson J."/>
            <person name="Mondo S."/>
            <person name="Nolan M."/>
            <person name="Ohm R."/>
            <person name="Pangilinan J."/>
            <person name="Park H.-J."/>
            <person name="Ramirez L."/>
            <person name="Alfaro M."/>
            <person name="Sun H."/>
            <person name="Tritt A."/>
            <person name="Yoshinaga Y."/>
            <person name="Zwiers L.-H."/>
            <person name="Turgeon B.G."/>
            <person name="Goodwin S.B."/>
            <person name="Spatafora J.W."/>
            <person name="Crous P.W."/>
            <person name="Grigoriev I.V."/>
        </authorList>
    </citation>
    <scope>NUCLEOTIDE SEQUENCE</scope>
    <source>
        <strain evidence="2">P77</strain>
    </source>
</reference>
<name>A0A6A5K859_9PLEO</name>
<keyword evidence="1" id="KW-0812">Transmembrane</keyword>
<dbReference type="OrthoDB" id="3736736at2759"/>
<dbReference type="EMBL" id="ML975330">
    <property type="protein sequence ID" value="KAF1832839.1"/>
    <property type="molecule type" value="Genomic_DNA"/>
</dbReference>
<evidence type="ECO:0000313" key="3">
    <source>
        <dbReference type="Proteomes" id="UP000800040"/>
    </source>
</evidence>
<sequence>MPAPSTTFLHRTTLISSAILLLLSLTTLGLTGHANWLLEKYFPGSNWYLWRVAPWEEDQRQKWVAVTYNATYDRLTIMRAAVGVVAGVLGLCTARVVDIVAEVPYAQPSTSSLFRLEYETHGTHSNKLYTLAMNSARIAFVGTLISAIWSCILQYLLSEKCHLPMKLDEYSNKFQCTREVAACAMLGVVTRDDERVRVHACVETVHLARKHAAMDRRADGRVACLLEKAE</sequence>
<dbReference type="AlphaFoldDB" id="A0A6A5K859"/>
<proteinExistence type="predicted"/>
<dbReference type="Proteomes" id="UP000800040">
    <property type="component" value="Unassembled WGS sequence"/>
</dbReference>